<reference evidence="2 3" key="1">
    <citation type="submission" date="2017-10" db="EMBL/GenBank/DDBJ databases">
        <title>Draft genome sequences of strains TRE 1, TRE 9, TRE H and TRI 7, isolated from tamarins, belonging to four potential novel Bifidobacterium species.</title>
        <authorList>
            <person name="Mattarelli P."/>
            <person name="Modesto M."/>
            <person name="Puglisi E."/>
            <person name="Morelli L."/>
            <person name="Spezio C."/>
            <person name="Bonetti A."/>
            <person name="Sandri C."/>
        </authorList>
    </citation>
    <scope>NUCLEOTIDE SEQUENCE [LARGE SCALE GENOMIC DNA]</scope>
    <source>
        <strain evidence="3">TRE1</strain>
    </source>
</reference>
<evidence type="ECO:0000313" key="2">
    <source>
        <dbReference type="EMBL" id="PJM74073.1"/>
    </source>
</evidence>
<feature type="transmembrane region" description="Helical" evidence="1">
    <location>
        <begin position="165"/>
        <end position="188"/>
    </location>
</feature>
<accession>A0A2M9HB80</accession>
<feature type="transmembrane region" description="Helical" evidence="1">
    <location>
        <begin position="332"/>
        <end position="353"/>
    </location>
</feature>
<feature type="transmembrane region" description="Helical" evidence="1">
    <location>
        <begin position="546"/>
        <end position="566"/>
    </location>
</feature>
<dbReference type="EMBL" id="PEBI01000001">
    <property type="protein sequence ID" value="PJM74073.1"/>
    <property type="molecule type" value="Genomic_DNA"/>
</dbReference>
<gene>
    <name evidence="2" type="ORF">CS006_02710</name>
</gene>
<keyword evidence="1" id="KW-1133">Transmembrane helix</keyword>
<organism evidence="2 3">
    <name type="scientific">Bifidobacterium primatium</name>
    <dbReference type="NCBI Taxonomy" id="2045438"/>
    <lineage>
        <taxon>Bacteria</taxon>
        <taxon>Bacillati</taxon>
        <taxon>Actinomycetota</taxon>
        <taxon>Actinomycetes</taxon>
        <taxon>Bifidobacteriales</taxon>
        <taxon>Bifidobacteriaceae</taxon>
        <taxon>Bifidobacterium</taxon>
    </lineage>
</organism>
<feature type="transmembrane region" description="Helical" evidence="1">
    <location>
        <begin position="362"/>
        <end position="380"/>
    </location>
</feature>
<evidence type="ECO:0000313" key="3">
    <source>
        <dbReference type="Proteomes" id="UP000229095"/>
    </source>
</evidence>
<keyword evidence="3" id="KW-1185">Reference proteome</keyword>
<dbReference type="Proteomes" id="UP000229095">
    <property type="component" value="Unassembled WGS sequence"/>
</dbReference>
<name>A0A2M9HB80_9BIFI</name>
<feature type="transmembrane region" description="Helical" evidence="1">
    <location>
        <begin position="610"/>
        <end position="630"/>
    </location>
</feature>
<keyword evidence="1" id="KW-0472">Membrane</keyword>
<keyword evidence="1" id="KW-0812">Transmembrane</keyword>
<feature type="transmembrane region" description="Helical" evidence="1">
    <location>
        <begin position="409"/>
        <end position="426"/>
    </location>
</feature>
<feature type="transmembrane region" description="Helical" evidence="1">
    <location>
        <begin position="194"/>
        <end position="213"/>
    </location>
</feature>
<protein>
    <submittedName>
        <fullName evidence="2">Uncharacterized protein</fullName>
    </submittedName>
</protein>
<feature type="transmembrane region" description="Helical" evidence="1">
    <location>
        <begin position="573"/>
        <end position="590"/>
    </location>
</feature>
<sequence>MAIIAIIIIAILPMPAYNVHYSLTYDQSLPSSTKVIFQFDDNAAFPESARQQASIQGSVADIRLDTLNADSHNLRIITTGTRAKPVHLDISVNIFNEYRPTAYSISVHQTSSNGFVRISPSELTTMQHAAQHLSIIRVALLMLTAMLWLIALIRVTIGRSLQSAHFYAGVAIVLVTLWLIRCISALPSLDYSRFPYRSLAAGILLGFLVLIGINMHRYANNVHKTMVIVIDYVTIAAYILAQFLIYIKYFPRDYDESAHMSYVAYEKIHHELFPTFENIKIYEDAYTMSGTMDLSSFHEFNQLGHPPLYYLIMSIMPGITRSSGTVEYHINWLRASSFGIGFLGILLAMYLGYTRISKKSPILHLVFATVLIAPANFVFVMSGVNNDTLCFLTVSIFTWGMLRFRERKFDYVTFLLIVVGMSTSLLTKLTAGMITSFIGLFALIATIRDEQIRTVLKSRQFLISIPLYLPPVVYYTRTLLHYHAIQPSYQKLDPYGYYHSTFYYALEKRSELDVFAYIKHFGEGIMRSWWSMPWQPDITRSHTSSLTFDALAVSMLVFIPIVIFAVQRNRLGNTLAMAMAALIITLFQQFSNALKGFYVNGYTGGTQSRYYLCAMVFLAMTVVWMMAHWFGRDKRDDRITDESDDARGNIIGSITPTGQMVCAAFVMWLVYDGFLSSFLLHMAEIQH</sequence>
<feature type="transmembrane region" description="Helical" evidence="1">
    <location>
        <begin position="135"/>
        <end position="153"/>
    </location>
</feature>
<comment type="caution">
    <text evidence="2">The sequence shown here is derived from an EMBL/GenBank/DDBJ whole genome shotgun (WGS) entry which is preliminary data.</text>
</comment>
<dbReference type="AlphaFoldDB" id="A0A2M9HB80"/>
<proteinExistence type="predicted"/>
<evidence type="ECO:0000256" key="1">
    <source>
        <dbReference type="SAM" id="Phobius"/>
    </source>
</evidence>
<feature type="transmembrane region" description="Helical" evidence="1">
    <location>
        <begin position="225"/>
        <end position="247"/>
    </location>
</feature>
<feature type="transmembrane region" description="Helical" evidence="1">
    <location>
        <begin position="650"/>
        <end position="671"/>
    </location>
</feature>